<keyword evidence="1" id="KW-0749">Sporulation</keyword>
<organism evidence="4 5">
    <name type="scientific">Melghiribacillus thermohalophilus</name>
    <dbReference type="NCBI Taxonomy" id="1324956"/>
    <lineage>
        <taxon>Bacteria</taxon>
        <taxon>Bacillati</taxon>
        <taxon>Bacillota</taxon>
        <taxon>Bacilli</taxon>
        <taxon>Bacillales</taxon>
        <taxon>Bacillaceae</taxon>
        <taxon>Melghiribacillus</taxon>
    </lineage>
</organism>
<dbReference type="OrthoDB" id="2703958at2"/>
<evidence type="ECO:0000256" key="1">
    <source>
        <dbReference type="ARBA" id="ARBA00022969"/>
    </source>
</evidence>
<comment type="similarity">
    <text evidence="3">Belongs to the CotF family.</text>
</comment>
<dbReference type="EMBL" id="SMAN01000003">
    <property type="protein sequence ID" value="TCT25466.1"/>
    <property type="molecule type" value="Genomic_DNA"/>
</dbReference>
<name>A0A4R3NE30_9BACI</name>
<sequence>MEKQKTLAWHETLEIHELTAFKSVGLMKLKQGIKHITDHRLRSIYQRKINVLESGLRELLELYPATPKPGDSSEYRVDQAFNAGDLLAFSKAEVRNTAIALTETATPYLREMLTRHLNDAIKGHGEIFRYMYDHGLYPSYHLRELLQNDVQLAQKALSM</sequence>
<dbReference type="InterPro" id="IPR012851">
    <property type="entry name" value="Spore_coat_CotF-like"/>
</dbReference>
<dbReference type="Proteomes" id="UP000294650">
    <property type="component" value="Unassembled WGS sequence"/>
</dbReference>
<evidence type="ECO:0000256" key="3">
    <source>
        <dbReference type="ARBA" id="ARBA00024344"/>
    </source>
</evidence>
<reference evidence="4 5" key="1">
    <citation type="submission" date="2019-03" db="EMBL/GenBank/DDBJ databases">
        <title>Genomic Encyclopedia of Type Strains, Phase IV (KMG-IV): sequencing the most valuable type-strain genomes for metagenomic binning, comparative biology and taxonomic classification.</title>
        <authorList>
            <person name="Goeker M."/>
        </authorList>
    </citation>
    <scope>NUCLEOTIDE SEQUENCE [LARGE SCALE GENOMIC DNA]</scope>
    <source>
        <strain evidence="4 5">DSM 25894</strain>
    </source>
</reference>
<gene>
    <name evidence="4" type="ORF">EDD68_10318</name>
</gene>
<dbReference type="GO" id="GO:0030435">
    <property type="term" value="P:sporulation resulting in formation of a cellular spore"/>
    <property type="evidence" value="ECO:0007669"/>
    <property type="project" value="UniProtKB-KW"/>
</dbReference>
<dbReference type="Gene3D" id="1.20.1260.10">
    <property type="match status" value="1"/>
</dbReference>
<dbReference type="AlphaFoldDB" id="A0A4R3NE30"/>
<comment type="subcellular location">
    <subcellularLocation>
        <location evidence="2">Spore coat</location>
    </subcellularLocation>
</comment>
<proteinExistence type="inferred from homology"/>
<dbReference type="InterPro" id="IPR012347">
    <property type="entry name" value="Ferritin-like"/>
</dbReference>
<dbReference type="Pfam" id="PF07875">
    <property type="entry name" value="Coat_F"/>
    <property type="match status" value="1"/>
</dbReference>
<keyword evidence="4" id="KW-0167">Capsid protein</keyword>
<evidence type="ECO:0000256" key="2">
    <source>
        <dbReference type="ARBA" id="ARBA00024325"/>
    </source>
</evidence>
<evidence type="ECO:0000313" key="4">
    <source>
        <dbReference type="EMBL" id="TCT25466.1"/>
    </source>
</evidence>
<keyword evidence="4" id="KW-0946">Virion</keyword>
<dbReference type="RefSeq" id="WP_132370903.1">
    <property type="nucleotide sequence ID" value="NZ_SMAN01000003.1"/>
</dbReference>
<comment type="caution">
    <text evidence="4">The sequence shown here is derived from an EMBL/GenBank/DDBJ whole genome shotgun (WGS) entry which is preliminary data.</text>
</comment>
<dbReference type="PANTHER" id="PTHR39183">
    <property type="entry name" value="SPORE COAT PROTEIN F-LIKE PROTEIN YHCQ"/>
    <property type="match status" value="1"/>
</dbReference>
<protein>
    <submittedName>
        <fullName evidence="4">Spore coat protein F</fullName>
    </submittedName>
</protein>
<evidence type="ECO:0000313" key="5">
    <source>
        <dbReference type="Proteomes" id="UP000294650"/>
    </source>
</evidence>
<dbReference type="PANTHER" id="PTHR39183:SF1">
    <property type="entry name" value="SPORE COAT PROTEIN F-LIKE PROTEIN YHCQ"/>
    <property type="match status" value="1"/>
</dbReference>
<accession>A0A4R3NE30</accession>
<keyword evidence="5" id="KW-1185">Reference proteome</keyword>